<accession>A0A814VGY9</accession>
<evidence type="ECO:0000313" key="3">
    <source>
        <dbReference type="EMBL" id="CAF1188291.1"/>
    </source>
</evidence>
<dbReference type="Proteomes" id="UP000663860">
    <property type="component" value="Unassembled WGS sequence"/>
</dbReference>
<comment type="caution">
    <text evidence="3">The sequence shown here is derived from an EMBL/GenBank/DDBJ whole genome shotgun (WGS) entry which is preliminary data.</text>
</comment>
<dbReference type="PRINTS" id="PR00682">
    <property type="entry name" value="IPNSYNTHASE"/>
</dbReference>
<dbReference type="InterPro" id="IPR044861">
    <property type="entry name" value="IPNS-like_FE2OG_OXY"/>
</dbReference>
<sequence>MTTDFNQIPVIDFGPFLNGTLEEKTQVAEEIGDACRHVGFFYLKNYGIAPEVTQDALNQVRQFFSLPLEKKKETLVGSPETEARGYTPMFEQKLDENTPDIKESFHIGLDLPLDKLNETEKTLKCYGPNLWIKDMPEFRKALYDGYFLAVLQLCERLLQAFALALHLPEHYFAPLTEKPMVEFSVYRYPPQPRDNNSNMIGCGEHTDYGCFSLLSQSDVTALQVKNKKGEWIDARPIENTIVINIADTMQRWTNDVFVSTIHRVINRNNVDRYSMAFFFGPNPFASVECLSTCCNSTNPAKYEPVLAGEYIMGKIEKIIKK</sequence>
<organism evidence="3 5">
    <name type="scientific">Adineta steineri</name>
    <dbReference type="NCBI Taxonomy" id="433720"/>
    <lineage>
        <taxon>Eukaryota</taxon>
        <taxon>Metazoa</taxon>
        <taxon>Spiralia</taxon>
        <taxon>Gnathifera</taxon>
        <taxon>Rotifera</taxon>
        <taxon>Eurotatoria</taxon>
        <taxon>Bdelloidea</taxon>
        <taxon>Adinetida</taxon>
        <taxon>Adinetidae</taxon>
        <taxon>Adineta</taxon>
    </lineage>
</organism>
<dbReference type="Proteomes" id="UP000663868">
    <property type="component" value="Unassembled WGS sequence"/>
</dbReference>
<name>A0A814VGY9_9BILA</name>
<dbReference type="Pfam" id="PF14226">
    <property type="entry name" value="DIOX_N"/>
    <property type="match status" value="1"/>
</dbReference>
<dbReference type="Pfam" id="PF03171">
    <property type="entry name" value="2OG-FeII_Oxy"/>
    <property type="match status" value="1"/>
</dbReference>
<protein>
    <recommendedName>
        <fullName evidence="2">Fe2OG dioxygenase domain-containing protein</fullName>
    </recommendedName>
</protein>
<dbReference type="Gene3D" id="2.60.120.330">
    <property type="entry name" value="B-lactam Antibiotic, Isopenicillin N Synthase, Chain"/>
    <property type="match status" value="1"/>
</dbReference>
<evidence type="ECO:0000313" key="4">
    <source>
        <dbReference type="EMBL" id="CAF3824559.1"/>
    </source>
</evidence>
<dbReference type="InterPro" id="IPR050231">
    <property type="entry name" value="Iron_ascorbate_oxido_reductase"/>
</dbReference>
<dbReference type="SUPFAM" id="SSF51197">
    <property type="entry name" value="Clavaminate synthase-like"/>
    <property type="match status" value="1"/>
</dbReference>
<evidence type="ECO:0000256" key="1">
    <source>
        <dbReference type="RuleBase" id="RU003682"/>
    </source>
</evidence>
<dbReference type="InterPro" id="IPR026992">
    <property type="entry name" value="DIOX_N"/>
</dbReference>
<keyword evidence="1" id="KW-0479">Metal-binding</keyword>
<dbReference type="GO" id="GO:0046872">
    <property type="term" value="F:metal ion binding"/>
    <property type="evidence" value="ECO:0007669"/>
    <property type="project" value="UniProtKB-KW"/>
</dbReference>
<feature type="domain" description="Fe2OG dioxygenase" evidence="2">
    <location>
        <begin position="178"/>
        <end position="281"/>
    </location>
</feature>
<dbReference type="InterPro" id="IPR005123">
    <property type="entry name" value="Oxoglu/Fe-dep_dioxygenase_dom"/>
</dbReference>
<dbReference type="EMBL" id="CAJOBB010001205">
    <property type="protein sequence ID" value="CAF3824559.1"/>
    <property type="molecule type" value="Genomic_DNA"/>
</dbReference>
<reference evidence="3" key="1">
    <citation type="submission" date="2021-02" db="EMBL/GenBank/DDBJ databases">
        <authorList>
            <person name="Nowell W R."/>
        </authorList>
    </citation>
    <scope>NUCLEOTIDE SEQUENCE</scope>
</reference>
<dbReference type="GO" id="GO:0016491">
    <property type="term" value="F:oxidoreductase activity"/>
    <property type="evidence" value="ECO:0007669"/>
    <property type="project" value="UniProtKB-KW"/>
</dbReference>
<keyword evidence="1" id="KW-0408">Iron</keyword>
<evidence type="ECO:0000313" key="5">
    <source>
        <dbReference type="Proteomes" id="UP000663860"/>
    </source>
</evidence>
<proteinExistence type="inferred from homology"/>
<dbReference type="InterPro" id="IPR027443">
    <property type="entry name" value="IPNS-like_sf"/>
</dbReference>
<dbReference type="AlphaFoldDB" id="A0A814VGY9"/>
<dbReference type="PROSITE" id="PS51471">
    <property type="entry name" value="FE2OG_OXY"/>
    <property type="match status" value="1"/>
</dbReference>
<dbReference type="EMBL" id="CAJNOE010000386">
    <property type="protein sequence ID" value="CAF1188291.1"/>
    <property type="molecule type" value="Genomic_DNA"/>
</dbReference>
<dbReference type="PANTHER" id="PTHR47990">
    <property type="entry name" value="2-OXOGLUTARATE (2OG) AND FE(II)-DEPENDENT OXYGENASE SUPERFAMILY PROTEIN-RELATED"/>
    <property type="match status" value="1"/>
</dbReference>
<keyword evidence="1" id="KW-0560">Oxidoreductase</keyword>
<comment type="similarity">
    <text evidence="1">Belongs to the iron/ascorbate-dependent oxidoreductase family.</text>
</comment>
<gene>
    <name evidence="3" type="ORF">IZO911_LOCUS27883</name>
    <name evidence="4" type="ORF">KXQ929_LOCUS18460</name>
</gene>
<evidence type="ECO:0000259" key="2">
    <source>
        <dbReference type="PROSITE" id="PS51471"/>
    </source>
</evidence>